<keyword evidence="1" id="KW-0805">Transcription regulation</keyword>
<dbReference type="SUPFAM" id="SSF46785">
    <property type="entry name" value="Winged helix' DNA-binding domain"/>
    <property type="match status" value="1"/>
</dbReference>
<dbReference type="InterPro" id="IPR036388">
    <property type="entry name" value="WH-like_DNA-bd_sf"/>
</dbReference>
<evidence type="ECO:0000256" key="2">
    <source>
        <dbReference type="ARBA" id="ARBA00023125"/>
    </source>
</evidence>
<keyword evidence="2" id="KW-0238">DNA-binding</keyword>
<dbReference type="RefSeq" id="WP_162189926.1">
    <property type="nucleotide sequence ID" value="NZ_CP073767.1"/>
</dbReference>
<reference evidence="5" key="1">
    <citation type="submission" date="2021-04" db="EMBL/GenBank/DDBJ databases">
        <title>Dactylosporangium aurantiacum NRRL B-8018 full assembly.</title>
        <authorList>
            <person name="Hartkoorn R.C."/>
            <person name="Beaudoing E."/>
            <person name="Hot D."/>
        </authorList>
    </citation>
    <scope>NUCLEOTIDE SEQUENCE</scope>
    <source>
        <strain evidence="5">NRRL B-8018</strain>
    </source>
</reference>
<dbReference type="Proteomes" id="UP001058003">
    <property type="component" value="Chromosome"/>
</dbReference>
<dbReference type="PRINTS" id="PR00598">
    <property type="entry name" value="HTHMARR"/>
</dbReference>
<evidence type="ECO:0000259" key="4">
    <source>
        <dbReference type="PROSITE" id="PS50995"/>
    </source>
</evidence>
<keyword evidence="3" id="KW-0804">Transcription</keyword>
<dbReference type="PANTHER" id="PTHR33164">
    <property type="entry name" value="TRANSCRIPTIONAL REGULATOR, MARR FAMILY"/>
    <property type="match status" value="1"/>
</dbReference>
<accession>A0A9Q9ISL0</accession>
<evidence type="ECO:0000256" key="3">
    <source>
        <dbReference type="ARBA" id="ARBA00023163"/>
    </source>
</evidence>
<evidence type="ECO:0000313" key="6">
    <source>
        <dbReference type="Proteomes" id="UP001058003"/>
    </source>
</evidence>
<dbReference type="PROSITE" id="PS50995">
    <property type="entry name" value="HTH_MARR_2"/>
    <property type="match status" value="1"/>
</dbReference>
<protein>
    <submittedName>
        <fullName evidence="5">MarR family transcriptional regulator</fullName>
    </submittedName>
</protein>
<evidence type="ECO:0000313" key="5">
    <source>
        <dbReference type="EMBL" id="UWZ58624.1"/>
    </source>
</evidence>
<dbReference type="GO" id="GO:0003677">
    <property type="term" value="F:DNA binding"/>
    <property type="evidence" value="ECO:0007669"/>
    <property type="project" value="UniProtKB-KW"/>
</dbReference>
<dbReference type="Pfam" id="PF01047">
    <property type="entry name" value="MarR"/>
    <property type="match status" value="1"/>
</dbReference>
<dbReference type="InterPro" id="IPR000835">
    <property type="entry name" value="HTH_MarR-typ"/>
</dbReference>
<dbReference type="PANTHER" id="PTHR33164:SF94">
    <property type="entry name" value="TRANSCRIPTIONAL REGULATORY PROTEIN-RELATED"/>
    <property type="match status" value="1"/>
</dbReference>
<feature type="domain" description="HTH marR-type" evidence="4">
    <location>
        <begin position="12"/>
        <end position="150"/>
    </location>
</feature>
<dbReference type="InterPro" id="IPR023187">
    <property type="entry name" value="Tscrpt_reg_MarR-type_CS"/>
</dbReference>
<dbReference type="SMART" id="SM00347">
    <property type="entry name" value="HTH_MARR"/>
    <property type="match status" value="1"/>
</dbReference>
<proteinExistence type="predicted"/>
<dbReference type="GO" id="GO:0006950">
    <property type="term" value="P:response to stress"/>
    <property type="evidence" value="ECO:0007669"/>
    <property type="project" value="TreeGrafter"/>
</dbReference>
<organism evidence="5 6">
    <name type="scientific">Dactylosporangium aurantiacum</name>
    <dbReference type="NCBI Taxonomy" id="35754"/>
    <lineage>
        <taxon>Bacteria</taxon>
        <taxon>Bacillati</taxon>
        <taxon>Actinomycetota</taxon>
        <taxon>Actinomycetes</taxon>
        <taxon>Micromonosporales</taxon>
        <taxon>Micromonosporaceae</taxon>
        <taxon>Dactylosporangium</taxon>
    </lineage>
</organism>
<dbReference type="InterPro" id="IPR036390">
    <property type="entry name" value="WH_DNA-bd_sf"/>
</dbReference>
<gene>
    <name evidence="5" type="ORF">Daura_22120</name>
</gene>
<name>A0A9Q9ISL0_9ACTN</name>
<dbReference type="InterPro" id="IPR039422">
    <property type="entry name" value="MarR/SlyA-like"/>
</dbReference>
<dbReference type="PROSITE" id="PS01117">
    <property type="entry name" value="HTH_MARR_1"/>
    <property type="match status" value="1"/>
</dbReference>
<sequence>MSRSTVPDPDDSTAFVDALLSISRAMVAIAAKNLSRIDADVTLQQYRALVFLATHGPQRSAVLAQELNVAPSTVTRMCDRLVRKGLVQRFHDETDRRPIWHVLTEDGKDLIGTIMKARRDEIEALVRDAGLVASKRTVATLRAFVTVAGEVPDPQWWQNWESSTAEVQGRWPAQRSGRDAA</sequence>
<dbReference type="Gene3D" id="1.10.10.10">
    <property type="entry name" value="Winged helix-like DNA-binding domain superfamily/Winged helix DNA-binding domain"/>
    <property type="match status" value="1"/>
</dbReference>
<dbReference type="GO" id="GO:0003700">
    <property type="term" value="F:DNA-binding transcription factor activity"/>
    <property type="evidence" value="ECO:0007669"/>
    <property type="project" value="InterPro"/>
</dbReference>
<evidence type="ECO:0000256" key="1">
    <source>
        <dbReference type="ARBA" id="ARBA00023015"/>
    </source>
</evidence>
<dbReference type="EMBL" id="CP073767">
    <property type="protein sequence ID" value="UWZ58624.1"/>
    <property type="molecule type" value="Genomic_DNA"/>
</dbReference>
<keyword evidence="6" id="KW-1185">Reference proteome</keyword>
<dbReference type="KEGG" id="daur:Daura_22120"/>
<dbReference type="AlphaFoldDB" id="A0A9Q9ISL0"/>